<proteinExistence type="predicted"/>
<feature type="region of interest" description="Disordered" evidence="1">
    <location>
        <begin position="1"/>
        <end position="21"/>
    </location>
</feature>
<feature type="region of interest" description="Disordered" evidence="1">
    <location>
        <begin position="43"/>
        <end position="130"/>
    </location>
</feature>
<gene>
    <name evidence="2" type="ORF">Smic_32960</name>
</gene>
<accession>A0A7J0CQH2</accession>
<feature type="compositionally biased region" description="Basic and acidic residues" evidence="1">
    <location>
        <begin position="74"/>
        <end position="99"/>
    </location>
</feature>
<dbReference type="Proteomes" id="UP000498740">
    <property type="component" value="Unassembled WGS sequence"/>
</dbReference>
<protein>
    <submittedName>
        <fullName evidence="2">Uncharacterized protein</fullName>
    </submittedName>
</protein>
<evidence type="ECO:0000313" key="3">
    <source>
        <dbReference type="Proteomes" id="UP000498740"/>
    </source>
</evidence>
<reference evidence="2 3" key="1">
    <citation type="submission" date="2020-05" db="EMBL/GenBank/DDBJ databases">
        <title>Whole genome shotgun sequence of Streptomyces microflavus NBRC 13062.</title>
        <authorList>
            <person name="Komaki H."/>
            <person name="Tamura T."/>
        </authorList>
    </citation>
    <scope>NUCLEOTIDE SEQUENCE [LARGE SCALE GENOMIC DNA]</scope>
    <source>
        <strain evidence="2 3">NBRC 13062</strain>
    </source>
</reference>
<feature type="compositionally biased region" description="Basic residues" evidence="1">
    <location>
        <begin position="101"/>
        <end position="116"/>
    </location>
</feature>
<feature type="compositionally biased region" description="Low complexity" evidence="1">
    <location>
        <begin position="117"/>
        <end position="127"/>
    </location>
</feature>
<dbReference type="AlphaFoldDB" id="A0A7J0CQH2"/>
<organism evidence="2 3">
    <name type="scientific">Streptomyces microflavus</name>
    <name type="common">Streptomyces lipmanii</name>
    <dbReference type="NCBI Taxonomy" id="1919"/>
    <lineage>
        <taxon>Bacteria</taxon>
        <taxon>Bacillati</taxon>
        <taxon>Actinomycetota</taxon>
        <taxon>Actinomycetes</taxon>
        <taxon>Kitasatosporales</taxon>
        <taxon>Streptomycetaceae</taxon>
        <taxon>Streptomyces</taxon>
    </lineage>
</organism>
<evidence type="ECO:0000313" key="2">
    <source>
        <dbReference type="EMBL" id="GFN04740.1"/>
    </source>
</evidence>
<sequence length="173" mass="18331">MSGSAARDPYELDGGAAPDLLAQRADEPFQRLLGGGLMVVVGRRHRTEDDDPPARGQGAYDGVQGGVDVPEPGGRGDPRGVEDDRGGPVGVADDREPGPGKRLRHPRDRRRPRRQVQQRPLQVRGLQGPAAQWGGLRQAEPAGEEAAGCCAGEVQIAIGHCPGSLLGRRFTPE</sequence>
<dbReference type="EMBL" id="BLWD01000001">
    <property type="protein sequence ID" value="GFN04740.1"/>
    <property type="molecule type" value="Genomic_DNA"/>
</dbReference>
<evidence type="ECO:0000256" key="1">
    <source>
        <dbReference type="SAM" id="MobiDB-lite"/>
    </source>
</evidence>
<name>A0A7J0CQH2_STRMI</name>
<comment type="caution">
    <text evidence="2">The sequence shown here is derived from an EMBL/GenBank/DDBJ whole genome shotgun (WGS) entry which is preliminary data.</text>
</comment>